<evidence type="ECO:0000313" key="1">
    <source>
        <dbReference type="EMBL" id="MCX8999230.1"/>
    </source>
</evidence>
<proteinExistence type="predicted"/>
<protein>
    <submittedName>
        <fullName evidence="1">DUF2867 domain-containing protein</fullName>
    </submittedName>
</protein>
<dbReference type="Pfam" id="PF11066">
    <property type="entry name" value="DUF2867"/>
    <property type="match status" value="1"/>
</dbReference>
<comment type="caution">
    <text evidence="1">The sequence shown here is derived from an EMBL/GenBank/DDBJ whole genome shotgun (WGS) entry which is preliminary data.</text>
</comment>
<dbReference type="EMBL" id="JANFPI010000007">
    <property type="protein sequence ID" value="MCX8999230.1"/>
    <property type="molecule type" value="Genomic_DNA"/>
</dbReference>
<sequence length="167" mass="17631">MTVFGESVTLPHAALAGADWADGWTLVLPHGRPTALQAAHRMLGNSPAWVRLLMTLRNRIVALFGLKTAGVAAGAEGQIGGFPVVSERDDQVVLGFNDRHLDFRIVIDVVLESAGGSRVSVTTLVDRHNLFGRFYIAAVTPFHRLIVTSALARLAAGAPSLSAPASG</sequence>
<dbReference type="Proteomes" id="UP001208771">
    <property type="component" value="Unassembled WGS sequence"/>
</dbReference>
<evidence type="ECO:0000313" key="2">
    <source>
        <dbReference type="Proteomes" id="UP001208771"/>
    </source>
</evidence>
<reference evidence="1" key="1">
    <citation type="submission" date="2022-07" db="EMBL/GenBank/DDBJ databases">
        <title>Ectorhizobium quercum gen.nov., sp. nov.</title>
        <authorList>
            <person name="Ma T."/>
            <person name="Li Y."/>
        </authorList>
    </citation>
    <scope>NUCLEOTIDE SEQUENCE</scope>
    <source>
        <strain evidence="1">BDR2-2</strain>
    </source>
</reference>
<dbReference type="InterPro" id="IPR021295">
    <property type="entry name" value="DUF2867"/>
</dbReference>
<gene>
    <name evidence="1" type="ORF">NOF55_19175</name>
</gene>
<accession>A0AAE3SWC6</accession>
<organism evidence="1 2">
    <name type="scientific">Ectorhizobium quercum</name>
    <dbReference type="NCBI Taxonomy" id="2965071"/>
    <lineage>
        <taxon>Bacteria</taxon>
        <taxon>Pseudomonadati</taxon>
        <taxon>Pseudomonadota</taxon>
        <taxon>Alphaproteobacteria</taxon>
        <taxon>Hyphomicrobiales</taxon>
        <taxon>Rhizobiaceae</taxon>
        <taxon>Ectorhizobium</taxon>
    </lineage>
</organism>
<keyword evidence="2" id="KW-1185">Reference proteome</keyword>
<name>A0AAE3SWC6_9HYPH</name>
<dbReference type="RefSeq" id="WP_306412729.1">
    <property type="nucleotide sequence ID" value="NZ_JANFPI010000007.1"/>
</dbReference>
<dbReference type="AlphaFoldDB" id="A0AAE3SWC6"/>